<sequence length="306" mass="35892">MGDYNRNELVNWRVSPAEDEETGAVSLRIWGRGEGVDVAAAPIRAVSTVPGGFEVEVEDGSIFLVLLNENAWPRVFGKEKKEWYRLVRKLDSFDLKCFACFWMEDLYLYSEEEYHRDQCMEWAERNGLDPGAWKRIRAMRMAADREREPQPSALEPWYEENALRIDLSAFCRNYYHCFHEGKSKARYEHWEYPSRRLEAGKEPLVTICLKWKDDDSPKGTVFQLRYRIRGVNCLEILGAKMLPWVELQWVHSVDEPEMEHTRFRFRLWEHVYLCNVGETPLLLTGAVSGEPLKPGELRELNVDFCS</sequence>
<keyword evidence="2" id="KW-1185">Reference proteome</keyword>
<dbReference type="EMBL" id="FOIM01000006">
    <property type="protein sequence ID" value="SET43316.1"/>
    <property type="molecule type" value="Genomic_DNA"/>
</dbReference>
<accession>A0A1I0EET7</accession>
<dbReference type="AlphaFoldDB" id="A0A1I0EET7"/>
<dbReference type="Proteomes" id="UP000198508">
    <property type="component" value="Unassembled WGS sequence"/>
</dbReference>
<dbReference type="RefSeq" id="WP_092362103.1">
    <property type="nucleotide sequence ID" value="NZ_DAINWJ010000090.1"/>
</dbReference>
<gene>
    <name evidence="1" type="ORF">SAMN05216313_10671</name>
</gene>
<organism evidence="1 2">
    <name type="scientific">Enterocloster lavalensis</name>
    <dbReference type="NCBI Taxonomy" id="460384"/>
    <lineage>
        <taxon>Bacteria</taxon>
        <taxon>Bacillati</taxon>
        <taxon>Bacillota</taxon>
        <taxon>Clostridia</taxon>
        <taxon>Lachnospirales</taxon>
        <taxon>Lachnospiraceae</taxon>
        <taxon>Enterocloster</taxon>
    </lineage>
</organism>
<name>A0A1I0EET7_9FIRM</name>
<protein>
    <submittedName>
        <fullName evidence="1">Uncharacterized protein</fullName>
    </submittedName>
</protein>
<proteinExistence type="predicted"/>
<evidence type="ECO:0000313" key="2">
    <source>
        <dbReference type="Proteomes" id="UP000198508"/>
    </source>
</evidence>
<evidence type="ECO:0000313" key="1">
    <source>
        <dbReference type="EMBL" id="SET43316.1"/>
    </source>
</evidence>
<reference evidence="2" key="1">
    <citation type="submission" date="2016-10" db="EMBL/GenBank/DDBJ databases">
        <authorList>
            <person name="Varghese N."/>
            <person name="Submissions S."/>
        </authorList>
    </citation>
    <scope>NUCLEOTIDE SEQUENCE [LARGE SCALE GENOMIC DNA]</scope>
    <source>
        <strain evidence="2">NLAE-zl-G277</strain>
    </source>
</reference>